<accession>A0A9Q3L394</accession>
<evidence type="ECO:0000313" key="1">
    <source>
        <dbReference type="EMBL" id="MBW0590424.1"/>
    </source>
</evidence>
<dbReference type="Proteomes" id="UP000765509">
    <property type="component" value="Unassembled WGS sequence"/>
</dbReference>
<sequence>MVIALSPQVLEGPLLFYWKEAMSTSRSATFHCQRILVEQEGWAFWERDPVSEAPTPDGTSGYSI</sequence>
<reference evidence="1" key="1">
    <citation type="submission" date="2021-03" db="EMBL/GenBank/DDBJ databases">
        <title>Draft genome sequence of rust myrtle Austropuccinia psidii MF-1, a brazilian biotype.</title>
        <authorList>
            <person name="Quecine M.C."/>
            <person name="Pachon D.M.R."/>
            <person name="Bonatelli M.L."/>
            <person name="Correr F.H."/>
            <person name="Franceschini L.M."/>
            <person name="Leite T.F."/>
            <person name="Margarido G.R.A."/>
            <person name="Almeida C.A."/>
            <person name="Ferrarezi J.A."/>
            <person name="Labate C.A."/>
        </authorList>
    </citation>
    <scope>NUCLEOTIDE SEQUENCE</scope>
    <source>
        <strain evidence="1">MF-1</strain>
    </source>
</reference>
<gene>
    <name evidence="1" type="ORF">O181_130139</name>
</gene>
<organism evidence="1 2">
    <name type="scientific">Austropuccinia psidii MF-1</name>
    <dbReference type="NCBI Taxonomy" id="1389203"/>
    <lineage>
        <taxon>Eukaryota</taxon>
        <taxon>Fungi</taxon>
        <taxon>Dikarya</taxon>
        <taxon>Basidiomycota</taxon>
        <taxon>Pucciniomycotina</taxon>
        <taxon>Pucciniomycetes</taxon>
        <taxon>Pucciniales</taxon>
        <taxon>Sphaerophragmiaceae</taxon>
        <taxon>Austropuccinia</taxon>
    </lineage>
</organism>
<protein>
    <submittedName>
        <fullName evidence="1">Uncharacterized protein</fullName>
    </submittedName>
</protein>
<feature type="non-terminal residue" evidence="1">
    <location>
        <position position="64"/>
    </location>
</feature>
<comment type="caution">
    <text evidence="1">The sequence shown here is derived from an EMBL/GenBank/DDBJ whole genome shotgun (WGS) entry which is preliminary data.</text>
</comment>
<name>A0A9Q3L394_9BASI</name>
<dbReference type="EMBL" id="AVOT02138330">
    <property type="protein sequence ID" value="MBW0590424.1"/>
    <property type="molecule type" value="Genomic_DNA"/>
</dbReference>
<dbReference type="AlphaFoldDB" id="A0A9Q3L394"/>
<proteinExistence type="predicted"/>
<keyword evidence="2" id="KW-1185">Reference proteome</keyword>
<evidence type="ECO:0000313" key="2">
    <source>
        <dbReference type="Proteomes" id="UP000765509"/>
    </source>
</evidence>